<gene>
    <name evidence="2" type="ORF">GQN54_04550</name>
</gene>
<sequence length="446" mass="50962">MLTLFDGIIGLFYALIILGAGWIYKNNQLLKGYTNYRFYFPSLFVHVFGAIGFCLVYGLYYGGGDSYYYFRGGESLVNMFFMFPLDTLSVYPYNISDLPDNLKYITTWLGGENGEDAFLTMKLASIFCLLGLNSFIGASIILSFVSFLANWKLFKVINSSLLASNIIVPKLYYLLFIPSLLFWGTGILKDTFVFIFLVFIFNTIVNYFNPTYKVGKLKGILILIVCIIVGIFMLKLKAYVFYSFIVSLAISYYNRIIGVSALSASNKVFGYFINFCFIGLIVGLTTLGFQSFQSEILRAQEEALSIIQGFHSWHTVLGGSSYSLGITEYTFFGILSKTPLAFLVTYFGPFPWQVKSPIMLFTALESYIFFILFIRVVWKDRFGFISKYKRNNIFLFSIIFSLIFGSMIGVTSYNYGALARFKIQSLPFFLLWLLSFYKPEKNRRIG</sequence>
<reference evidence="2 3" key="1">
    <citation type="submission" date="2019-12" db="EMBL/GenBank/DDBJ databases">
        <authorList>
            <person name="Zhao J."/>
        </authorList>
    </citation>
    <scope>NUCLEOTIDE SEQUENCE [LARGE SCALE GENOMIC DNA]</scope>
    <source>
        <strain evidence="2 3">S-15</strain>
    </source>
</reference>
<keyword evidence="3" id="KW-1185">Reference proteome</keyword>
<feature type="transmembrane region" description="Helical" evidence="1">
    <location>
        <begin position="421"/>
        <end position="437"/>
    </location>
</feature>
<evidence type="ECO:0000313" key="3">
    <source>
        <dbReference type="Proteomes" id="UP000470771"/>
    </source>
</evidence>
<feature type="transmembrane region" description="Helical" evidence="1">
    <location>
        <begin position="220"/>
        <end position="253"/>
    </location>
</feature>
<name>A0A6N9NHQ7_9FLAO</name>
<feature type="transmembrane region" description="Helical" evidence="1">
    <location>
        <begin position="191"/>
        <end position="208"/>
    </location>
</feature>
<feature type="transmembrane region" description="Helical" evidence="1">
    <location>
        <begin position="161"/>
        <end position="185"/>
    </location>
</feature>
<feature type="transmembrane region" description="Helical" evidence="1">
    <location>
        <begin position="44"/>
        <end position="63"/>
    </location>
</feature>
<dbReference type="AlphaFoldDB" id="A0A6N9NHQ7"/>
<feature type="transmembrane region" description="Helical" evidence="1">
    <location>
        <begin position="123"/>
        <end position="149"/>
    </location>
</feature>
<dbReference type="Proteomes" id="UP000470771">
    <property type="component" value="Unassembled WGS sequence"/>
</dbReference>
<feature type="transmembrane region" description="Helical" evidence="1">
    <location>
        <begin position="268"/>
        <end position="289"/>
    </location>
</feature>
<dbReference type="EMBL" id="WWNE01000005">
    <property type="protein sequence ID" value="NBG65372.1"/>
    <property type="molecule type" value="Genomic_DNA"/>
</dbReference>
<feature type="transmembrane region" description="Helical" evidence="1">
    <location>
        <begin position="7"/>
        <end position="24"/>
    </location>
</feature>
<comment type="caution">
    <text evidence="2">The sequence shown here is derived from an EMBL/GenBank/DDBJ whole genome shotgun (WGS) entry which is preliminary data.</text>
</comment>
<keyword evidence="1" id="KW-0812">Transmembrane</keyword>
<keyword evidence="1" id="KW-0472">Membrane</keyword>
<protein>
    <submittedName>
        <fullName evidence="2">Uncharacterized protein</fullName>
    </submittedName>
</protein>
<feature type="transmembrane region" description="Helical" evidence="1">
    <location>
        <begin position="358"/>
        <end position="378"/>
    </location>
</feature>
<dbReference type="RefSeq" id="WP_160632333.1">
    <property type="nucleotide sequence ID" value="NZ_WWNE01000005.1"/>
</dbReference>
<feature type="transmembrane region" description="Helical" evidence="1">
    <location>
        <begin position="393"/>
        <end position="415"/>
    </location>
</feature>
<proteinExistence type="predicted"/>
<keyword evidence="1" id="KW-1133">Transmembrane helix</keyword>
<evidence type="ECO:0000313" key="2">
    <source>
        <dbReference type="EMBL" id="NBG65372.1"/>
    </source>
</evidence>
<accession>A0A6N9NHQ7</accession>
<organism evidence="2 3">
    <name type="scientific">Acidiluteibacter ferrifornacis</name>
    <dbReference type="NCBI Taxonomy" id="2692424"/>
    <lineage>
        <taxon>Bacteria</taxon>
        <taxon>Pseudomonadati</taxon>
        <taxon>Bacteroidota</taxon>
        <taxon>Flavobacteriia</taxon>
        <taxon>Flavobacteriales</taxon>
        <taxon>Cryomorphaceae</taxon>
        <taxon>Acidiluteibacter</taxon>
    </lineage>
</organism>
<evidence type="ECO:0000256" key="1">
    <source>
        <dbReference type="SAM" id="Phobius"/>
    </source>
</evidence>